<feature type="compositionally biased region" description="Basic and acidic residues" evidence="1">
    <location>
        <begin position="10"/>
        <end position="27"/>
    </location>
</feature>
<feature type="region of interest" description="Disordered" evidence="1">
    <location>
        <begin position="1"/>
        <end position="27"/>
    </location>
</feature>
<gene>
    <name evidence="2" type="ORF">EZS28_009013</name>
</gene>
<evidence type="ECO:0000313" key="3">
    <source>
        <dbReference type="Proteomes" id="UP000324800"/>
    </source>
</evidence>
<evidence type="ECO:0000256" key="1">
    <source>
        <dbReference type="SAM" id="MobiDB-lite"/>
    </source>
</evidence>
<sequence length="89" mass="10835">MTQELSSLRKQLDKQKKKLEDEKNDREKLMKKMAGIEDDRRSYEQEQERMKKEIIDKDNECEQLSLELLQIKIILQKTLGMHYIVYVLY</sequence>
<accession>A0A5J4WM58</accession>
<comment type="caution">
    <text evidence="2">The sequence shown here is derived from an EMBL/GenBank/DDBJ whole genome shotgun (WGS) entry which is preliminary data.</text>
</comment>
<organism evidence="2 3">
    <name type="scientific">Streblomastix strix</name>
    <dbReference type="NCBI Taxonomy" id="222440"/>
    <lineage>
        <taxon>Eukaryota</taxon>
        <taxon>Metamonada</taxon>
        <taxon>Preaxostyla</taxon>
        <taxon>Oxymonadida</taxon>
        <taxon>Streblomastigidae</taxon>
        <taxon>Streblomastix</taxon>
    </lineage>
</organism>
<dbReference type="EMBL" id="SNRW01001678">
    <property type="protein sequence ID" value="KAA6395465.1"/>
    <property type="molecule type" value="Genomic_DNA"/>
</dbReference>
<evidence type="ECO:0000313" key="2">
    <source>
        <dbReference type="EMBL" id="KAA6395465.1"/>
    </source>
</evidence>
<dbReference type="AlphaFoldDB" id="A0A5J4WM58"/>
<proteinExistence type="predicted"/>
<name>A0A5J4WM58_9EUKA</name>
<protein>
    <submittedName>
        <fullName evidence="2">Uncharacterized protein</fullName>
    </submittedName>
</protein>
<reference evidence="2 3" key="1">
    <citation type="submission" date="2019-03" db="EMBL/GenBank/DDBJ databases">
        <title>Single cell metagenomics reveals metabolic interactions within the superorganism composed of flagellate Streblomastix strix and complex community of Bacteroidetes bacteria on its surface.</title>
        <authorList>
            <person name="Treitli S.C."/>
            <person name="Kolisko M."/>
            <person name="Husnik F."/>
            <person name="Keeling P."/>
            <person name="Hampl V."/>
        </authorList>
    </citation>
    <scope>NUCLEOTIDE SEQUENCE [LARGE SCALE GENOMIC DNA]</scope>
    <source>
        <strain evidence="2">ST1C</strain>
    </source>
</reference>
<dbReference type="Proteomes" id="UP000324800">
    <property type="component" value="Unassembled WGS sequence"/>
</dbReference>